<dbReference type="Proteomes" id="UP000008063">
    <property type="component" value="Unassembled WGS sequence"/>
</dbReference>
<gene>
    <name evidence="1" type="ORF">SERLA73DRAFT_18844</name>
</gene>
<sequence>LPQVLVHNRLFPTAPSQPCMAISIDLLAFYWALFEHLCDTINALAAALNTHYIHRGFRMTSTEV</sequence>
<dbReference type="EMBL" id="GL945493">
    <property type="protein sequence ID" value="EGN93195.1"/>
    <property type="molecule type" value="Genomic_DNA"/>
</dbReference>
<reference evidence="2" key="1">
    <citation type="journal article" date="2011" name="Science">
        <title>The plant cell wall-decomposing machinery underlies the functional diversity of forest fungi.</title>
        <authorList>
            <person name="Eastwood D.C."/>
            <person name="Floudas D."/>
            <person name="Binder M."/>
            <person name="Majcherczyk A."/>
            <person name="Schneider P."/>
            <person name="Aerts A."/>
            <person name="Asiegbu F.O."/>
            <person name="Baker S.E."/>
            <person name="Barry K."/>
            <person name="Bendiksby M."/>
            <person name="Blumentritt M."/>
            <person name="Coutinho P.M."/>
            <person name="Cullen D."/>
            <person name="de Vries R.P."/>
            <person name="Gathman A."/>
            <person name="Goodell B."/>
            <person name="Henrissat B."/>
            <person name="Ihrmark K."/>
            <person name="Kauserud H."/>
            <person name="Kohler A."/>
            <person name="LaButti K."/>
            <person name="Lapidus A."/>
            <person name="Lavin J.L."/>
            <person name="Lee Y.-H."/>
            <person name="Lindquist E."/>
            <person name="Lilly W."/>
            <person name="Lucas S."/>
            <person name="Morin E."/>
            <person name="Murat C."/>
            <person name="Oguiza J.A."/>
            <person name="Park J."/>
            <person name="Pisabarro A.G."/>
            <person name="Riley R."/>
            <person name="Rosling A."/>
            <person name="Salamov A."/>
            <person name="Schmidt O."/>
            <person name="Schmutz J."/>
            <person name="Skrede I."/>
            <person name="Stenlid J."/>
            <person name="Wiebenga A."/>
            <person name="Xie X."/>
            <person name="Kuees U."/>
            <person name="Hibbett D.S."/>
            <person name="Hoffmeister D."/>
            <person name="Hoegberg N."/>
            <person name="Martin F."/>
            <person name="Grigoriev I.V."/>
            <person name="Watkinson S.C."/>
        </authorList>
    </citation>
    <scope>NUCLEOTIDE SEQUENCE [LARGE SCALE GENOMIC DNA]</scope>
    <source>
        <strain evidence="2">strain S7.3</strain>
    </source>
</reference>
<proteinExistence type="predicted"/>
<dbReference type="InParanoid" id="F8QED9"/>
<evidence type="ECO:0000313" key="2">
    <source>
        <dbReference type="Proteomes" id="UP000008063"/>
    </source>
</evidence>
<name>F8QED9_SERL3</name>
<feature type="non-terminal residue" evidence="1">
    <location>
        <position position="64"/>
    </location>
</feature>
<keyword evidence="2" id="KW-1185">Reference proteome</keyword>
<protein>
    <submittedName>
        <fullName evidence="1">Uncharacterized protein</fullName>
    </submittedName>
</protein>
<feature type="non-terminal residue" evidence="1">
    <location>
        <position position="1"/>
    </location>
</feature>
<organism evidence="2">
    <name type="scientific">Serpula lacrymans var. lacrymans (strain S7.3)</name>
    <name type="common">Dry rot fungus</name>
    <dbReference type="NCBI Taxonomy" id="936435"/>
    <lineage>
        <taxon>Eukaryota</taxon>
        <taxon>Fungi</taxon>
        <taxon>Dikarya</taxon>
        <taxon>Basidiomycota</taxon>
        <taxon>Agaricomycotina</taxon>
        <taxon>Agaricomycetes</taxon>
        <taxon>Agaricomycetidae</taxon>
        <taxon>Boletales</taxon>
        <taxon>Coniophorineae</taxon>
        <taxon>Serpulaceae</taxon>
        <taxon>Serpula</taxon>
    </lineage>
</organism>
<dbReference type="OrthoDB" id="2647060at2759"/>
<dbReference type="HOGENOM" id="CLU_004552_8_1_1"/>
<evidence type="ECO:0000313" key="1">
    <source>
        <dbReference type="EMBL" id="EGN93195.1"/>
    </source>
</evidence>
<dbReference type="AlphaFoldDB" id="F8QED9"/>
<accession>F8QED9</accession>